<sequence length="251" mass="28728">MERKVSSLPGHVPPPLRLASNHSELLFSGQGKLISFVNFSSIAQVLGNTEYLERFSFYCDGILCSKFFSFFSRNPIRRVSFDFSSIARDVFEYASRNGKSIYFIGGTAAEVDRFVAKIRLRYPDLKISGHRDGYWDGNLLFEVLEKTISASPDIVVAGLGAGKQEQFLSLLQDQGFFGTGFTCGGFIRQESTCESDYYPSIINRLNLRAFYRMVREPHTIKRYLTDYPFNLFKTYRLLSRGRVSIEVKTWE</sequence>
<dbReference type="PANTHER" id="PTHR34136:SF1">
    <property type="entry name" value="UDP-N-ACETYL-D-MANNOSAMINURONIC ACID TRANSFERASE"/>
    <property type="match status" value="1"/>
</dbReference>
<proteinExistence type="predicted"/>
<dbReference type="Pfam" id="PF03808">
    <property type="entry name" value="Glyco_tran_WecG"/>
    <property type="match status" value="1"/>
</dbReference>
<dbReference type="CDD" id="cd06533">
    <property type="entry name" value="Glyco_transf_WecG_TagA"/>
    <property type="match status" value="1"/>
</dbReference>
<dbReference type="PANTHER" id="PTHR34136">
    <property type="match status" value="1"/>
</dbReference>
<dbReference type="EMBL" id="LT629736">
    <property type="protein sequence ID" value="SDR99595.1"/>
    <property type="molecule type" value="Genomic_DNA"/>
</dbReference>
<evidence type="ECO:0000313" key="3">
    <source>
        <dbReference type="EMBL" id="SDR99595.1"/>
    </source>
</evidence>
<evidence type="ECO:0000256" key="1">
    <source>
        <dbReference type="ARBA" id="ARBA00022676"/>
    </source>
</evidence>
<dbReference type="Proteomes" id="UP000243207">
    <property type="component" value="Chromosome I"/>
</dbReference>
<dbReference type="STRING" id="487184.SAMN05216421_0708"/>
<protein>
    <submittedName>
        <fullName evidence="3">N-acetylglucosaminyldiphosphoundecaprenol N-acetyl-beta-D-mannosaminyltransferase</fullName>
    </submittedName>
</protein>
<dbReference type="AlphaFoldDB" id="A0A1H1NLK7"/>
<evidence type="ECO:0000313" key="4">
    <source>
        <dbReference type="Proteomes" id="UP000243207"/>
    </source>
</evidence>
<dbReference type="InterPro" id="IPR004629">
    <property type="entry name" value="WecG_TagA_CpsF"/>
</dbReference>
<reference evidence="4" key="1">
    <citation type="submission" date="2016-10" db="EMBL/GenBank/DDBJ databases">
        <authorList>
            <person name="Varghese N."/>
            <person name="Submissions S."/>
        </authorList>
    </citation>
    <scope>NUCLEOTIDE SEQUENCE [LARGE SCALE GENOMIC DNA]</scope>
    <source>
        <strain evidence="4">NRRL B-51270</strain>
    </source>
</reference>
<dbReference type="RefSeq" id="WP_093391852.1">
    <property type="nucleotide sequence ID" value="NZ_LT629736.1"/>
</dbReference>
<dbReference type="OrthoDB" id="9808602at2"/>
<accession>A0A1H1NLK7</accession>
<name>A0A1H1NLK7_9GAMM</name>
<keyword evidence="1" id="KW-0328">Glycosyltransferase</keyword>
<dbReference type="GO" id="GO:0016758">
    <property type="term" value="F:hexosyltransferase activity"/>
    <property type="evidence" value="ECO:0007669"/>
    <property type="project" value="TreeGrafter"/>
</dbReference>
<keyword evidence="2 3" id="KW-0808">Transferase</keyword>
<gene>
    <name evidence="3" type="ORF">SAMN05216421_0708</name>
</gene>
<keyword evidence="4" id="KW-1185">Reference proteome</keyword>
<organism evidence="3 4">
    <name type="scientific">Halopseudomonas xinjiangensis</name>
    <dbReference type="NCBI Taxonomy" id="487184"/>
    <lineage>
        <taxon>Bacteria</taxon>
        <taxon>Pseudomonadati</taxon>
        <taxon>Pseudomonadota</taxon>
        <taxon>Gammaproteobacteria</taxon>
        <taxon>Pseudomonadales</taxon>
        <taxon>Pseudomonadaceae</taxon>
        <taxon>Halopseudomonas</taxon>
    </lineage>
</organism>
<evidence type="ECO:0000256" key="2">
    <source>
        <dbReference type="ARBA" id="ARBA00022679"/>
    </source>
</evidence>